<evidence type="ECO:0008006" key="4">
    <source>
        <dbReference type="Google" id="ProtNLM"/>
    </source>
</evidence>
<organism evidence="2 3">
    <name type="scientific">Candidatus Magasanikbacteria bacterium RIFCSPLOWO2_01_FULL_40_15</name>
    <dbReference type="NCBI Taxonomy" id="1798686"/>
    <lineage>
        <taxon>Bacteria</taxon>
        <taxon>Candidatus Magasanikiibacteriota</taxon>
    </lineage>
</organism>
<evidence type="ECO:0000313" key="2">
    <source>
        <dbReference type="EMBL" id="OGH78844.1"/>
    </source>
</evidence>
<dbReference type="EMBL" id="MFQH01000001">
    <property type="protein sequence ID" value="OGH78844.1"/>
    <property type="molecule type" value="Genomic_DNA"/>
</dbReference>
<dbReference type="AlphaFoldDB" id="A0A1F6N4P3"/>
<dbReference type="InterPro" id="IPR014509">
    <property type="entry name" value="YjdF-like"/>
</dbReference>
<accession>A0A1F6N4P3</accession>
<proteinExistence type="predicted"/>
<sequence length="139" mass="16168">MIKKFFVSALPMLVVFLFDNVVNNSLGLYDRWRWLDIPMHLLGGVVAAWSCHRFYKKIKNEINIKPLFARLWLYVGTTAIIGILWEVYEFLVHVVTRIITQPSVGDTVHDLVNDLIGAVLFCGLIFLFDKNKKKMIKRE</sequence>
<reference evidence="2 3" key="1">
    <citation type="journal article" date="2016" name="Nat. Commun.">
        <title>Thousands of microbial genomes shed light on interconnected biogeochemical processes in an aquifer system.</title>
        <authorList>
            <person name="Anantharaman K."/>
            <person name="Brown C.T."/>
            <person name="Hug L.A."/>
            <person name="Sharon I."/>
            <person name="Castelle C.J."/>
            <person name="Probst A.J."/>
            <person name="Thomas B.C."/>
            <person name="Singh A."/>
            <person name="Wilkins M.J."/>
            <person name="Karaoz U."/>
            <person name="Brodie E.L."/>
            <person name="Williams K.H."/>
            <person name="Hubbard S.S."/>
            <person name="Banfield J.F."/>
        </authorList>
    </citation>
    <scope>NUCLEOTIDE SEQUENCE [LARGE SCALE GENOMIC DNA]</scope>
</reference>
<feature type="transmembrane region" description="Helical" evidence="1">
    <location>
        <begin position="108"/>
        <end position="128"/>
    </location>
</feature>
<name>A0A1F6N4P3_9BACT</name>
<evidence type="ECO:0000313" key="3">
    <source>
        <dbReference type="Proteomes" id="UP000177040"/>
    </source>
</evidence>
<evidence type="ECO:0000256" key="1">
    <source>
        <dbReference type="SAM" id="Phobius"/>
    </source>
</evidence>
<keyword evidence="1" id="KW-1133">Transmembrane helix</keyword>
<protein>
    <recommendedName>
        <fullName evidence="4">VanZ-like domain-containing protein</fullName>
    </recommendedName>
</protein>
<keyword evidence="1" id="KW-0472">Membrane</keyword>
<dbReference type="Proteomes" id="UP000177040">
    <property type="component" value="Unassembled WGS sequence"/>
</dbReference>
<dbReference type="Pfam" id="PF09997">
    <property type="entry name" value="DUF2238"/>
    <property type="match status" value="1"/>
</dbReference>
<feature type="transmembrane region" description="Helical" evidence="1">
    <location>
        <begin position="37"/>
        <end position="55"/>
    </location>
</feature>
<gene>
    <name evidence="2" type="ORF">A2983_00730</name>
</gene>
<comment type="caution">
    <text evidence="2">The sequence shown here is derived from an EMBL/GenBank/DDBJ whole genome shotgun (WGS) entry which is preliminary data.</text>
</comment>
<feature type="transmembrane region" description="Helical" evidence="1">
    <location>
        <begin position="67"/>
        <end position="88"/>
    </location>
</feature>
<keyword evidence="1" id="KW-0812">Transmembrane</keyword>